<dbReference type="Pfam" id="PF13328">
    <property type="entry name" value="HD_4"/>
    <property type="match status" value="1"/>
</dbReference>
<proteinExistence type="predicted"/>
<reference evidence="2" key="1">
    <citation type="submission" date="2017-09" db="EMBL/GenBank/DDBJ databases">
        <title>Depth-based differentiation of microbial function through sediment-hosted aquifers and enrichment of novel symbionts in the deep terrestrial subsurface.</title>
        <authorList>
            <person name="Probst A.J."/>
            <person name="Ladd B."/>
            <person name="Jarett J.K."/>
            <person name="Geller-Mcgrath D.E."/>
            <person name="Sieber C.M.K."/>
            <person name="Emerson J.B."/>
            <person name="Anantharaman K."/>
            <person name="Thomas B.C."/>
            <person name="Malmstrom R."/>
            <person name="Stieglmeier M."/>
            <person name="Klingl A."/>
            <person name="Woyke T."/>
            <person name="Ryan C.M."/>
            <person name="Banfield J.F."/>
        </authorList>
    </citation>
    <scope>NUCLEOTIDE SEQUENCE [LARGE SCALE GENOMIC DNA]</scope>
</reference>
<gene>
    <name evidence="1" type="ORF">CO159_00815</name>
</gene>
<comment type="caution">
    <text evidence="1">The sequence shown here is derived from an EMBL/GenBank/DDBJ whole genome shotgun (WGS) entry which is preliminary data.</text>
</comment>
<organism evidence="1 2">
    <name type="scientific">Candidatus Portnoybacteria bacterium CG_4_9_14_3_um_filter_40_10</name>
    <dbReference type="NCBI Taxonomy" id="1974804"/>
    <lineage>
        <taxon>Bacteria</taxon>
        <taxon>Candidatus Portnoyibacteriota</taxon>
    </lineage>
</organism>
<protein>
    <submittedName>
        <fullName evidence="1">(P)ppGpp synthetase</fullName>
    </submittedName>
</protein>
<dbReference type="PANTHER" id="PTHR21262">
    <property type="entry name" value="GUANOSINE-3',5'-BIS DIPHOSPHATE 3'-PYROPHOSPHOHYDROLASE"/>
    <property type="match status" value="1"/>
</dbReference>
<dbReference type="PANTHER" id="PTHR21262:SF31">
    <property type="entry name" value="GTP PYROPHOSPHOKINASE"/>
    <property type="match status" value="1"/>
</dbReference>
<name>A0A2M7YPH0_9BACT</name>
<accession>A0A2M7YPH0</accession>
<feature type="non-terminal residue" evidence="1">
    <location>
        <position position="90"/>
    </location>
</feature>
<dbReference type="AlphaFoldDB" id="A0A2M7YPH0"/>
<dbReference type="Gene3D" id="1.10.3210.10">
    <property type="entry name" value="Hypothetical protein af1432"/>
    <property type="match status" value="1"/>
</dbReference>
<dbReference type="GO" id="GO:0005886">
    <property type="term" value="C:plasma membrane"/>
    <property type="evidence" value="ECO:0007669"/>
    <property type="project" value="TreeGrafter"/>
</dbReference>
<dbReference type="SUPFAM" id="SSF109604">
    <property type="entry name" value="HD-domain/PDEase-like"/>
    <property type="match status" value="1"/>
</dbReference>
<evidence type="ECO:0000313" key="2">
    <source>
        <dbReference type="Proteomes" id="UP000230434"/>
    </source>
</evidence>
<evidence type="ECO:0000313" key="1">
    <source>
        <dbReference type="EMBL" id="PJA64877.1"/>
    </source>
</evidence>
<dbReference type="Proteomes" id="UP000230434">
    <property type="component" value="Unassembled WGS sequence"/>
</dbReference>
<dbReference type="EMBL" id="PFWF01000016">
    <property type="protein sequence ID" value="PJA64877.1"/>
    <property type="molecule type" value="Genomic_DNA"/>
</dbReference>
<sequence>MTKEEFIKKINELNPQLNQELIERVFDYAQKIYKDKKRLSGQTLLEHCCEIAFALSEIKLGTVVVVAGLLHEALERVDVTRQELKKEFGE</sequence>